<sequence>MLKKMMALALLLGVNVSAFANVELVKTRLAQQYPNIKLTHIKPTEMSGLYSAVMDNQVVYINEQAQYLFVGSMIRLKDHRNLTKDMVLENNRIDMKKLALQDAIKTVKGNGQRQLVVFSDPNCPYCKTLDANLQQLNNVTIYTFLYPLKAQSIIPSKQVWCSANPALAWSNLMQKGIQPNAAANCSTPIERNLALGEQLALFGTPAIIFENGHKVMGAYPAAEIEKLWQKMGL</sequence>
<dbReference type="SUPFAM" id="SSF54423">
    <property type="entry name" value="DsbC/DsbG N-terminal domain-like"/>
    <property type="match status" value="1"/>
</dbReference>
<feature type="signal peptide" evidence="7">
    <location>
        <begin position="1"/>
        <end position="20"/>
    </location>
</feature>
<dbReference type="PANTHER" id="PTHR35272">
    <property type="entry name" value="THIOL:DISULFIDE INTERCHANGE PROTEIN DSBC-RELATED"/>
    <property type="match status" value="1"/>
</dbReference>
<evidence type="ECO:0000259" key="8">
    <source>
        <dbReference type="Pfam" id="PF10411"/>
    </source>
</evidence>
<gene>
    <name evidence="10" type="ORF">F945_00059</name>
</gene>
<feature type="chain" id="PRO_5010002684" description="Thiol:disulfide interchange protein" evidence="7">
    <location>
        <begin position="21"/>
        <end position="233"/>
    </location>
</feature>
<evidence type="ECO:0000256" key="4">
    <source>
        <dbReference type="ARBA" id="ARBA00022764"/>
    </source>
</evidence>
<keyword evidence="3 7" id="KW-0732">Signal</keyword>
<dbReference type="Pfam" id="PF13098">
    <property type="entry name" value="Thioredoxin_2"/>
    <property type="match status" value="1"/>
</dbReference>
<evidence type="ECO:0000256" key="5">
    <source>
        <dbReference type="ARBA" id="ARBA00023157"/>
    </source>
</evidence>
<keyword evidence="6 7" id="KW-0676">Redox-active center</keyword>
<comment type="similarity">
    <text evidence="2 7">Belongs to the thioredoxin family. DsbC subfamily.</text>
</comment>
<dbReference type="SUPFAM" id="SSF52833">
    <property type="entry name" value="Thioredoxin-like"/>
    <property type="match status" value="1"/>
</dbReference>
<dbReference type="InterPro" id="IPR018950">
    <property type="entry name" value="DiS-bond_isomerase_DsbC/G_N"/>
</dbReference>
<comment type="function">
    <text evidence="7">Required for disulfide bond formation in some periplasmic proteins. Acts by transferring its disulfide bond to other proteins and is reduced in the process.</text>
</comment>
<dbReference type="RefSeq" id="WP_016654509.1">
    <property type="nucleotide sequence ID" value="NZ_KE340348.1"/>
</dbReference>
<dbReference type="Proteomes" id="UP000014568">
    <property type="component" value="Unassembled WGS sequence"/>
</dbReference>
<keyword evidence="11" id="KW-1185">Reference proteome</keyword>
<name>S3P5Q0_9GAMM</name>
<dbReference type="Gene3D" id="3.40.30.10">
    <property type="entry name" value="Glutaredoxin"/>
    <property type="match status" value="1"/>
</dbReference>
<dbReference type="InterPro" id="IPR017937">
    <property type="entry name" value="Thioredoxin_CS"/>
</dbReference>
<dbReference type="PROSITE" id="PS00194">
    <property type="entry name" value="THIOREDOXIN_1"/>
    <property type="match status" value="1"/>
</dbReference>
<dbReference type="GO" id="GO:0042597">
    <property type="term" value="C:periplasmic space"/>
    <property type="evidence" value="ECO:0007669"/>
    <property type="project" value="UniProtKB-SubCell"/>
</dbReference>
<dbReference type="AlphaFoldDB" id="S3P5Q0"/>
<dbReference type="InterPro" id="IPR012336">
    <property type="entry name" value="Thioredoxin-like_fold"/>
</dbReference>
<reference evidence="10 11" key="1">
    <citation type="submission" date="2013-06" db="EMBL/GenBank/DDBJ databases">
        <title>The Genome Sequence of Acinetobacter rudis CIP 110305.</title>
        <authorList>
            <consortium name="The Broad Institute Genome Sequencing Platform"/>
            <consortium name="The Broad Institute Genome Sequencing Center for Infectious Disease"/>
            <person name="Cerqueira G."/>
            <person name="Feldgarden M."/>
            <person name="Courvalin P."/>
            <person name="Perichon B."/>
            <person name="Grillot-Courvalin C."/>
            <person name="Clermont D."/>
            <person name="Rocha E."/>
            <person name="Yoon E.-J."/>
            <person name="Nemec A."/>
            <person name="Young S.K."/>
            <person name="Zeng Q."/>
            <person name="Gargeya S."/>
            <person name="Fitzgerald M."/>
            <person name="Abouelleil A."/>
            <person name="Alvarado L."/>
            <person name="Berlin A.M."/>
            <person name="Chapman S.B."/>
            <person name="Dewar J."/>
            <person name="Goldberg J."/>
            <person name="Griggs A."/>
            <person name="Gujja S."/>
            <person name="Hansen M."/>
            <person name="Howarth C."/>
            <person name="Imamovic A."/>
            <person name="Larimer J."/>
            <person name="McCowan C."/>
            <person name="Murphy C."/>
            <person name="Pearson M."/>
            <person name="Priest M."/>
            <person name="Roberts A."/>
            <person name="Saif S."/>
            <person name="Shea T."/>
            <person name="Sykes S."/>
            <person name="Wortman J."/>
            <person name="Nusbaum C."/>
            <person name="Birren B."/>
        </authorList>
    </citation>
    <scope>NUCLEOTIDE SEQUENCE [LARGE SCALE GENOMIC DNA]</scope>
    <source>
        <strain evidence="10 11">CIP 110305</strain>
    </source>
</reference>
<keyword evidence="4 7" id="KW-0574">Periplasm</keyword>
<dbReference type="OrthoDB" id="5298214at2"/>
<dbReference type="Gene3D" id="3.10.450.70">
    <property type="entry name" value="Disulphide bond isomerase, DsbC/G, N-terminal"/>
    <property type="match status" value="1"/>
</dbReference>
<accession>S3P5Q0</accession>
<comment type="caution">
    <text evidence="10">The sequence shown here is derived from an EMBL/GenBank/DDBJ whole genome shotgun (WGS) entry which is preliminary data.</text>
</comment>
<comment type="subcellular location">
    <subcellularLocation>
        <location evidence="1 7">Periplasm</location>
    </subcellularLocation>
</comment>
<dbReference type="PANTHER" id="PTHR35272:SF3">
    <property type="entry name" value="THIOL:DISULFIDE INTERCHANGE PROTEIN DSBC"/>
    <property type="match status" value="1"/>
</dbReference>
<protein>
    <recommendedName>
        <fullName evidence="7">Thiol:disulfide interchange protein</fullName>
    </recommendedName>
</protein>
<feature type="domain" description="Thioredoxin-like fold" evidence="9">
    <location>
        <begin position="107"/>
        <end position="227"/>
    </location>
</feature>
<evidence type="ECO:0000313" key="10">
    <source>
        <dbReference type="EMBL" id="EPF81724.1"/>
    </source>
</evidence>
<dbReference type="InterPro" id="IPR036249">
    <property type="entry name" value="Thioredoxin-like_sf"/>
</dbReference>
<evidence type="ECO:0000256" key="2">
    <source>
        <dbReference type="ARBA" id="ARBA00009813"/>
    </source>
</evidence>
<evidence type="ECO:0000259" key="9">
    <source>
        <dbReference type="Pfam" id="PF13098"/>
    </source>
</evidence>
<dbReference type="HOGENOM" id="CLU_083593_1_0_6"/>
<evidence type="ECO:0000256" key="6">
    <source>
        <dbReference type="ARBA" id="ARBA00023284"/>
    </source>
</evidence>
<organism evidence="10 11">
    <name type="scientific">Acinetobacter rudis CIP 110305</name>
    <dbReference type="NCBI Taxonomy" id="421052"/>
    <lineage>
        <taxon>Bacteria</taxon>
        <taxon>Pseudomonadati</taxon>
        <taxon>Pseudomonadota</taxon>
        <taxon>Gammaproteobacteria</taxon>
        <taxon>Moraxellales</taxon>
        <taxon>Moraxellaceae</taxon>
        <taxon>Acinetobacter</taxon>
    </lineage>
</organism>
<dbReference type="CDD" id="cd03020">
    <property type="entry name" value="DsbA_DsbC_DsbG"/>
    <property type="match status" value="1"/>
</dbReference>
<keyword evidence="5" id="KW-1015">Disulfide bond</keyword>
<evidence type="ECO:0000256" key="3">
    <source>
        <dbReference type="ARBA" id="ARBA00022729"/>
    </source>
</evidence>
<dbReference type="InterPro" id="IPR033954">
    <property type="entry name" value="DiS-bond_Isoase_DsbC/G"/>
</dbReference>
<evidence type="ECO:0000256" key="1">
    <source>
        <dbReference type="ARBA" id="ARBA00004418"/>
    </source>
</evidence>
<dbReference type="Pfam" id="PF10411">
    <property type="entry name" value="DsbC_N"/>
    <property type="match status" value="1"/>
</dbReference>
<dbReference type="STRING" id="632955.GCA_000829675_02814"/>
<evidence type="ECO:0000256" key="7">
    <source>
        <dbReference type="RuleBase" id="RU364038"/>
    </source>
</evidence>
<dbReference type="PATRIC" id="fig|421052.3.peg.55"/>
<dbReference type="EMBL" id="ATGI01000001">
    <property type="protein sequence ID" value="EPF81724.1"/>
    <property type="molecule type" value="Genomic_DNA"/>
</dbReference>
<evidence type="ECO:0000313" key="11">
    <source>
        <dbReference type="Proteomes" id="UP000014568"/>
    </source>
</evidence>
<proteinExistence type="inferred from homology"/>
<dbReference type="InterPro" id="IPR009094">
    <property type="entry name" value="DiS-bond_isomerase_DsbC/G_N_sf"/>
</dbReference>
<dbReference type="InterPro" id="IPR051470">
    <property type="entry name" value="Thiol:disulfide_interchange"/>
</dbReference>
<feature type="domain" description="Disulphide bond isomerase DsbC/G N-terminal" evidence="8">
    <location>
        <begin position="18"/>
        <end position="83"/>
    </location>
</feature>
<dbReference type="eggNOG" id="COG1651">
    <property type="taxonomic scope" value="Bacteria"/>
</dbReference>